<name>A0ABQ5FFA0_9ASTR</name>
<proteinExistence type="predicted"/>
<evidence type="ECO:0000313" key="2">
    <source>
        <dbReference type="Proteomes" id="UP001151760"/>
    </source>
</evidence>
<reference evidence="1" key="1">
    <citation type="journal article" date="2022" name="Int. J. Mol. Sci.">
        <title>Draft Genome of Tanacetum Coccineum: Genomic Comparison of Closely Related Tanacetum-Family Plants.</title>
        <authorList>
            <person name="Yamashiro T."/>
            <person name="Shiraishi A."/>
            <person name="Nakayama K."/>
            <person name="Satake H."/>
        </authorList>
    </citation>
    <scope>NUCLEOTIDE SEQUENCE</scope>
</reference>
<evidence type="ECO:0000313" key="1">
    <source>
        <dbReference type="EMBL" id="GJT61749.1"/>
    </source>
</evidence>
<accession>A0ABQ5FFA0</accession>
<organism evidence="1 2">
    <name type="scientific">Tanacetum coccineum</name>
    <dbReference type="NCBI Taxonomy" id="301880"/>
    <lineage>
        <taxon>Eukaryota</taxon>
        <taxon>Viridiplantae</taxon>
        <taxon>Streptophyta</taxon>
        <taxon>Embryophyta</taxon>
        <taxon>Tracheophyta</taxon>
        <taxon>Spermatophyta</taxon>
        <taxon>Magnoliopsida</taxon>
        <taxon>eudicotyledons</taxon>
        <taxon>Gunneridae</taxon>
        <taxon>Pentapetalae</taxon>
        <taxon>asterids</taxon>
        <taxon>campanulids</taxon>
        <taxon>Asterales</taxon>
        <taxon>Asteraceae</taxon>
        <taxon>Asteroideae</taxon>
        <taxon>Anthemideae</taxon>
        <taxon>Anthemidinae</taxon>
        <taxon>Tanacetum</taxon>
    </lineage>
</organism>
<keyword evidence="2" id="KW-1185">Reference proteome</keyword>
<dbReference type="Proteomes" id="UP001151760">
    <property type="component" value="Unassembled WGS sequence"/>
</dbReference>
<comment type="caution">
    <text evidence="1">The sequence shown here is derived from an EMBL/GenBank/DDBJ whole genome shotgun (WGS) entry which is preliminary data.</text>
</comment>
<sequence length="259" mass="29679">MNVLTFLSIDACMVQDMVKETKHGPSDGLGLRLRYITDDEAGLVKRCVYFLLELVFTLPRELRTSLRAPSNFTNGYPTSPSTVNCHGLLYSKAPQQNEACHQDEVHPTERLMVRRHDTFQIRYKKRFMKLCSTLNGSQGLKQLSPTLSITLKGPTYLRFQLPPFARKRTNTHPPFQGETLSLTISPTWNSIGFLRFKSSELSVNHELLHPLLDLDYFLSGSLLYISDRVLLELLQLHPTNSERLRSDIKCFKRAALILR</sequence>
<reference evidence="1" key="2">
    <citation type="submission" date="2022-01" db="EMBL/GenBank/DDBJ databases">
        <authorList>
            <person name="Yamashiro T."/>
            <person name="Shiraishi A."/>
            <person name="Satake H."/>
            <person name="Nakayama K."/>
        </authorList>
    </citation>
    <scope>NUCLEOTIDE SEQUENCE</scope>
</reference>
<protein>
    <submittedName>
        <fullName evidence="1">Uncharacterized protein</fullName>
    </submittedName>
</protein>
<gene>
    <name evidence="1" type="ORF">Tco_1005282</name>
</gene>
<dbReference type="EMBL" id="BQNB010017315">
    <property type="protein sequence ID" value="GJT61749.1"/>
    <property type="molecule type" value="Genomic_DNA"/>
</dbReference>